<feature type="domain" description="Acetyl-coenzyme A synthetase N-terminal" evidence="9">
    <location>
        <begin position="22"/>
        <end position="79"/>
    </location>
</feature>
<dbReference type="InterPro" id="IPR032387">
    <property type="entry name" value="ACAS_N"/>
</dbReference>
<dbReference type="PANTHER" id="PTHR24095:SF14">
    <property type="entry name" value="ACETYL-COENZYME A SYNTHETASE 1"/>
    <property type="match status" value="1"/>
</dbReference>
<feature type="binding site" evidence="6">
    <location>
        <position position="527"/>
    </location>
    <ligand>
        <name>ATP</name>
        <dbReference type="ChEBI" id="CHEBI:30616"/>
    </ligand>
</feature>
<comment type="similarity">
    <text evidence="1 6">Belongs to the ATP-dependent AMP-binding enzyme family.</text>
</comment>
<evidence type="ECO:0000313" key="10">
    <source>
        <dbReference type="EMBL" id="KAB0679363.1"/>
    </source>
</evidence>
<evidence type="ECO:0000256" key="4">
    <source>
        <dbReference type="ARBA" id="ARBA00022840"/>
    </source>
</evidence>
<feature type="modified residue" description="N6-acetyllysine" evidence="6">
    <location>
        <position position="610"/>
    </location>
</feature>
<comment type="cofactor">
    <cofactor evidence="6">
        <name>Mg(2+)</name>
        <dbReference type="ChEBI" id="CHEBI:18420"/>
    </cofactor>
</comment>
<dbReference type="PANTHER" id="PTHR24095">
    <property type="entry name" value="ACETYL-COENZYME A SYNTHETASE"/>
    <property type="match status" value="1"/>
</dbReference>
<dbReference type="FunFam" id="3.30.300.30:FF:000004">
    <property type="entry name" value="Acetyl-coenzyme A synthetase"/>
    <property type="match status" value="1"/>
</dbReference>
<feature type="binding site" evidence="6">
    <location>
        <position position="501"/>
    </location>
    <ligand>
        <name>ATP</name>
        <dbReference type="ChEBI" id="CHEBI:30616"/>
    </ligand>
</feature>
<accession>A0A7V7PNP2</accession>
<feature type="domain" description="AMP-dependent synthetase/ligase" evidence="7">
    <location>
        <begin position="83"/>
        <end position="470"/>
    </location>
</feature>
<keyword evidence="11" id="KW-1185">Reference proteome</keyword>
<comment type="function">
    <text evidence="6">Catalyzes the conversion of acetate into acetyl-CoA (AcCoA), an essential intermediate at the junction of anabolic and catabolic pathways. AcsA undergoes a two-step reaction. In the first half reaction, AcsA combines acetate with ATP to form acetyl-adenylate (AcAMP) intermediate. In the second half reaction, it can then transfer the acetyl group from AcAMP to the sulfhydryl group of CoA, forming the product AcCoA.</text>
</comment>
<dbReference type="PROSITE" id="PS00455">
    <property type="entry name" value="AMP_BINDING"/>
    <property type="match status" value="1"/>
</dbReference>
<organism evidence="10 11">
    <name type="scientific">Plantimonas leprariae</name>
    <dbReference type="NCBI Taxonomy" id="2615207"/>
    <lineage>
        <taxon>Bacteria</taxon>
        <taxon>Pseudomonadati</taxon>
        <taxon>Pseudomonadota</taxon>
        <taxon>Alphaproteobacteria</taxon>
        <taxon>Hyphomicrobiales</taxon>
        <taxon>Aurantimonadaceae</taxon>
        <taxon>Plantimonas</taxon>
    </lineage>
</organism>
<comment type="caution">
    <text evidence="6">Lacks conserved residue(s) required for the propagation of feature annotation.</text>
</comment>
<gene>
    <name evidence="10" type="primary">acs</name>
    <name evidence="6" type="synonym">acsA</name>
    <name evidence="10" type="ORF">F6X38_13605</name>
</gene>
<protein>
    <recommendedName>
        <fullName evidence="6">Acetyl-coenzyme A synthetase</fullName>
        <shortName evidence="6">AcCoA synthetase</shortName>
        <shortName evidence="6">Acs</shortName>
        <ecNumber evidence="6">6.2.1.1</ecNumber>
    </recommendedName>
    <alternativeName>
        <fullName evidence="6">Acetate--CoA ligase</fullName>
    </alternativeName>
    <alternativeName>
        <fullName evidence="6">Acyl-activating enzyme</fullName>
    </alternativeName>
</protein>
<evidence type="ECO:0000313" key="11">
    <source>
        <dbReference type="Proteomes" id="UP000432089"/>
    </source>
</evidence>
<proteinExistence type="inferred from homology"/>
<dbReference type="Pfam" id="PF00501">
    <property type="entry name" value="AMP-binding"/>
    <property type="match status" value="1"/>
</dbReference>
<dbReference type="Gene3D" id="3.30.300.30">
    <property type="match status" value="1"/>
</dbReference>
<dbReference type="InterPro" id="IPR000873">
    <property type="entry name" value="AMP-dep_synth/lig_dom"/>
</dbReference>
<comment type="PTM">
    <text evidence="6">Acetylated. Deacetylation by the SIR2-homolog deacetylase activates the enzyme.</text>
</comment>
<dbReference type="FunFam" id="3.40.50.12780:FF:000001">
    <property type="entry name" value="Acetyl-coenzyme A synthetase"/>
    <property type="match status" value="1"/>
</dbReference>
<dbReference type="GO" id="GO:0016208">
    <property type="term" value="F:AMP binding"/>
    <property type="evidence" value="ECO:0007669"/>
    <property type="project" value="InterPro"/>
</dbReference>
<dbReference type="RefSeq" id="WP_150970403.1">
    <property type="nucleotide sequence ID" value="NZ_VZDO01000010.1"/>
</dbReference>
<evidence type="ECO:0000256" key="6">
    <source>
        <dbReference type="HAMAP-Rule" id="MF_01123"/>
    </source>
</evidence>
<dbReference type="NCBIfam" id="NF001208">
    <property type="entry name" value="PRK00174.1"/>
    <property type="match status" value="1"/>
</dbReference>
<evidence type="ECO:0000259" key="7">
    <source>
        <dbReference type="Pfam" id="PF00501"/>
    </source>
</evidence>
<feature type="binding site" evidence="6">
    <location>
        <begin position="388"/>
        <end position="390"/>
    </location>
    <ligand>
        <name>ATP</name>
        <dbReference type="ChEBI" id="CHEBI:30616"/>
    </ligand>
</feature>
<keyword evidence="6" id="KW-0479">Metal-binding</keyword>
<dbReference type="InterPro" id="IPR045851">
    <property type="entry name" value="AMP-bd_C_sf"/>
</dbReference>
<comment type="catalytic activity">
    <reaction evidence="6">
        <text>acetate + ATP + CoA = acetyl-CoA + AMP + diphosphate</text>
        <dbReference type="Rhea" id="RHEA:23176"/>
        <dbReference type="ChEBI" id="CHEBI:30089"/>
        <dbReference type="ChEBI" id="CHEBI:30616"/>
        <dbReference type="ChEBI" id="CHEBI:33019"/>
        <dbReference type="ChEBI" id="CHEBI:57287"/>
        <dbReference type="ChEBI" id="CHEBI:57288"/>
        <dbReference type="ChEBI" id="CHEBI:456215"/>
        <dbReference type="EC" id="6.2.1.1"/>
    </reaction>
</comment>
<dbReference type="EMBL" id="VZDO01000010">
    <property type="protein sequence ID" value="KAB0679363.1"/>
    <property type="molecule type" value="Genomic_DNA"/>
</dbReference>
<feature type="binding site" evidence="6">
    <location>
        <begin position="412"/>
        <end position="417"/>
    </location>
    <ligand>
        <name>ATP</name>
        <dbReference type="ChEBI" id="CHEBI:30616"/>
    </ligand>
</feature>
<dbReference type="Pfam" id="PF16177">
    <property type="entry name" value="ACAS_N"/>
    <property type="match status" value="1"/>
</dbReference>
<dbReference type="CDD" id="cd05966">
    <property type="entry name" value="ACS"/>
    <property type="match status" value="1"/>
</dbReference>
<feature type="binding site" evidence="6">
    <location>
        <position position="524"/>
    </location>
    <ligand>
        <name>CoA</name>
        <dbReference type="ChEBI" id="CHEBI:57287"/>
    </ligand>
</feature>
<feature type="binding site" evidence="6">
    <location>
        <position position="585"/>
    </location>
    <ligand>
        <name>CoA</name>
        <dbReference type="ChEBI" id="CHEBI:57287"/>
    </ligand>
</feature>
<feature type="binding site" evidence="6">
    <location>
        <position position="312"/>
    </location>
    <ligand>
        <name>CoA</name>
        <dbReference type="ChEBI" id="CHEBI:57287"/>
    </ligand>
</feature>
<dbReference type="AlphaFoldDB" id="A0A7V7PNP2"/>
<reference evidence="10 11" key="1">
    <citation type="submission" date="2019-09" db="EMBL/GenBank/DDBJ databases">
        <title>YIM 132180 draft genome.</title>
        <authorList>
            <person name="Zhang K."/>
        </authorList>
    </citation>
    <scope>NUCLEOTIDE SEQUENCE [LARGE SCALE GENOMIC DNA]</scope>
    <source>
        <strain evidence="10 11">YIM 132180</strain>
    </source>
</reference>
<evidence type="ECO:0000256" key="3">
    <source>
        <dbReference type="ARBA" id="ARBA00022741"/>
    </source>
</evidence>
<dbReference type="GO" id="GO:0005524">
    <property type="term" value="F:ATP binding"/>
    <property type="evidence" value="ECO:0007669"/>
    <property type="project" value="UniProtKB-KW"/>
</dbReference>
<evidence type="ECO:0000256" key="5">
    <source>
        <dbReference type="ARBA" id="ARBA00022990"/>
    </source>
</evidence>
<feature type="domain" description="AMP-binding enzyme C-terminal" evidence="8">
    <location>
        <begin position="532"/>
        <end position="610"/>
    </location>
</feature>
<evidence type="ECO:0000259" key="8">
    <source>
        <dbReference type="Pfam" id="PF13193"/>
    </source>
</evidence>
<feature type="binding site" evidence="6">
    <location>
        <position position="516"/>
    </location>
    <ligand>
        <name>ATP</name>
        <dbReference type="ChEBI" id="CHEBI:30616"/>
    </ligand>
</feature>
<name>A0A7V7PNP2_9HYPH</name>
<dbReference type="GO" id="GO:0046872">
    <property type="term" value="F:metal ion binding"/>
    <property type="evidence" value="ECO:0007669"/>
    <property type="project" value="UniProtKB-KW"/>
</dbReference>
<evidence type="ECO:0000256" key="2">
    <source>
        <dbReference type="ARBA" id="ARBA00022598"/>
    </source>
</evidence>
<dbReference type="Proteomes" id="UP000432089">
    <property type="component" value="Unassembled WGS sequence"/>
</dbReference>
<feature type="binding site" evidence="6">
    <location>
        <position position="543"/>
    </location>
    <ligand>
        <name>Mg(2+)</name>
        <dbReference type="ChEBI" id="CHEBI:18420"/>
    </ligand>
</feature>
<dbReference type="InterPro" id="IPR020845">
    <property type="entry name" value="AMP-binding_CS"/>
</dbReference>
<keyword evidence="4 6" id="KW-0067">ATP-binding</keyword>
<feature type="binding site" evidence="6">
    <location>
        <position position="540"/>
    </location>
    <ligand>
        <name>Mg(2+)</name>
        <dbReference type="ChEBI" id="CHEBI:18420"/>
    </ligand>
</feature>
<dbReference type="HAMAP" id="MF_01123">
    <property type="entry name" value="Ac_CoA_synth"/>
    <property type="match status" value="1"/>
</dbReference>
<keyword evidence="6" id="KW-0460">Magnesium</keyword>
<dbReference type="GO" id="GO:0019427">
    <property type="term" value="P:acetyl-CoA biosynthetic process from acetate"/>
    <property type="evidence" value="ECO:0007669"/>
    <property type="project" value="UniProtKB-UniRule"/>
</dbReference>
<dbReference type="EC" id="6.2.1.1" evidence="6"/>
<dbReference type="InterPro" id="IPR042099">
    <property type="entry name" value="ANL_N_sf"/>
</dbReference>
<dbReference type="Gene3D" id="3.40.50.12780">
    <property type="entry name" value="N-terminal domain of ligase-like"/>
    <property type="match status" value="1"/>
</dbReference>
<keyword evidence="3 6" id="KW-0547">Nucleotide-binding</keyword>
<dbReference type="InterPro" id="IPR011904">
    <property type="entry name" value="Ac_CoA_lig"/>
</dbReference>
<keyword evidence="2 6" id="KW-0436">Ligase</keyword>
<feature type="binding site" evidence="6">
    <location>
        <position position="538"/>
    </location>
    <ligand>
        <name>Mg(2+)</name>
        <dbReference type="ChEBI" id="CHEBI:18420"/>
    </ligand>
</feature>
<sequence>MADTIAVKREWADGATLSDADYRAGYERSLADPEGFWREHGGRIDWIRPFTRVKNTSFAPGDVSIRWFEDGVLNASANCLDRHVAAGRGEDTAIIFEGDDPAESRRISYAEALEETCRMANVLRADGVKKGDRVTIYLPMIPEAAYAMLACARIGAVHSVVFGGFSPDSLAGRIVDAQSGFVVTADEGVRGGRKVPLKSNVDKAIAIAAKGGQDVSRVLLVKRTGGEVAVDPARDVWWHEARDKAAATCDPEPMGAEDPLFILYTSGSTGKPKGVLHTTGGYLVYASLTHAHVFDYRPGEVYWCTADVGWVTGHSYIVYGPLANGATTLMFEGVPTYPDAGRLWQVVDKHEVNIFYTAPTAIRALMGQGDEPVKRASRRSLRILGTVGEPINPEAWLWYWRVVGEERCPVVDTWWQTETGGILIAPLPGATALKPGSATRPFFGVRPELVDAEGQVLDRAAEGNLCIADSWPGQMRTVYGDHERFEQTYFSTYKGKYFTGDGARRDADGYWWITGRVDDVINVSGHRMGTAEVESALVSHKAVSEAAVVGYPHDVKGQGIYCYVTLMQGEEGSEELRKELVGHVRAEIGPFAAPDKIQFAPGLPKTRSGKIMRRILRKIAEDEPGALGDTSTLADPAVVDDLVSNRQNRRAEGTG</sequence>
<dbReference type="Pfam" id="PF13193">
    <property type="entry name" value="AMP-binding_C"/>
    <property type="match status" value="1"/>
</dbReference>
<keyword evidence="5 6" id="KW-0007">Acetylation</keyword>
<comment type="caution">
    <text evidence="10">The sequence shown here is derived from an EMBL/GenBank/DDBJ whole genome shotgun (WGS) entry which is preliminary data.</text>
</comment>
<evidence type="ECO:0000256" key="1">
    <source>
        <dbReference type="ARBA" id="ARBA00006432"/>
    </source>
</evidence>
<dbReference type="GO" id="GO:0003987">
    <property type="term" value="F:acetate-CoA ligase activity"/>
    <property type="evidence" value="ECO:0007669"/>
    <property type="project" value="UniProtKB-UniRule"/>
</dbReference>
<dbReference type="NCBIfam" id="TIGR02188">
    <property type="entry name" value="Ac_CoA_lig_AcsA"/>
    <property type="match status" value="1"/>
</dbReference>
<dbReference type="InterPro" id="IPR025110">
    <property type="entry name" value="AMP-bd_C"/>
</dbReference>
<feature type="binding site" evidence="6">
    <location>
        <begin position="190"/>
        <end position="193"/>
    </location>
    <ligand>
        <name>CoA</name>
        <dbReference type="ChEBI" id="CHEBI:57287"/>
    </ligand>
</feature>
<dbReference type="SUPFAM" id="SSF56801">
    <property type="entry name" value="Acetyl-CoA synthetase-like"/>
    <property type="match status" value="1"/>
</dbReference>
<dbReference type="GO" id="GO:0005829">
    <property type="term" value="C:cytosol"/>
    <property type="evidence" value="ECO:0007669"/>
    <property type="project" value="TreeGrafter"/>
</dbReference>
<evidence type="ECO:0000259" key="9">
    <source>
        <dbReference type="Pfam" id="PF16177"/>
    </source>
</evidence>